<protein>
    <submittedName>
        <fullName evidence="1">Uncharacterized protein</fullName>
    </submittedName>
</protein>
<organism evidence="1 2">
    <name type="scientific">Thelephora ganbajun</name>
    <name type="common">Ganba fungus</name>
    <dbReference type="NCBI Taxonomy" id="370292"/>
    <lineage>
        <taxon>Eukaryota</taxon>
        <taxon>Fungi</taxon>
        <taxon>Dikarya</taxon>
        <taxon>Basidiomycota</taxon>
        <taxon>Agaricomycotina</taxon>
        <taxon>Agaricomycetes</taxon>
        <taxon>Thelephorales</taxon>
        <taxon>Thelephoraceae</taxon>
        <taxon>Thelephora</taxon>
    </lineage>
</organism>
<evidence type="ECO:0000313" key="1">
    <source>
        <dbReference type="EMBL" id="KAF9653647.1"/>
    </source>
</evidence>
<reference evidence="1" key="2">
    <citation type="journal article" date="2020" name="Nat. Commun.">
        <title>Large-scale genome sequencing of mycorrhizal fungi provides insights into the early evolution of symbiotic traits.</title>
        <authorList>
            <person name="Miyauchi S."/>
            <person name="Kiss E."/>
            <person name="Kuo A."/>
            <person name="Drula E."/>
            <person name="Kohler A."/>
            <person name="Sanchez-Garcia M."/>
            <person name="Morin E."/>
            <person name="Andreopoulos B."/>
            <person name="Barry K.W."/>
            <person name="Bonito G."/>
            <person name="Buee M."/>
            <person name="Carver A."/>
            <person name="Chen C."/>
            <person name="Cichocki N."/>
            <person name="Clum A."/>
            <person name="Culley D."/>
            <person name="Crous P.W."/>
            <person name="Fauchery L."/>
            <person name="Girlanda M."/>
            <person name="Hayes R.D."/>
            <person name="Keri Z."/>
            <person name="LaButti K."/>
            <person name="Lipzen A."/>
            <person name="Lombard V."/>
            <person name="Magnuson J."/>
            <person name="Maillard F."/>
            <person name="Murat C."/>
            <person name="Nolan M."/>
            <person name="Ohm R.A."/>
            <person name="Pangilinan J."/>
            <person name="Pereira M.F."/>
            <person name="Perotto S."/>
            <person name="Peter M."/>
            <person name="Pfister S."/>
            <person name="Riley R."/>
            <person name="Sitrit Y."/>
            <person name="Stielow J.B."/>
            <person name="Szollosi G."/>
            <person name="Zifcakova L."/>
            <person name="Stursova M."/>
            <person name="Spatafora J.W."/>
            <person name="Tedersoo L."/>
            <person name="Vaario L.M."/>
            <person name="Yamada A."/>
            <person name="Yan M."/>
            <person name="Wang P."/>
            <person name="Xu J."/>
            <person name="Bruns T."/>
            <person name="Baldrian P."/>
            <person name="Vilgalys R."/>
            <person name="Dunand C."/>
            <person name="Henrissat B."/>
            <person name="Grigoriev I.V."/>
            <person name="Hibbett D."/>
            <person name="Nagy L.G."/>
            <person name="Martin F.M."/>
        </authorList>
    </citation>
    <scope>NUCLEOTIDE SEQUENCE</scope>
    <source>
        <strain evidence="1">P2</strain>
    </source>
</reference>
<evidence type="ECO:0000313" key="2">
    <source>
        <dbReference type="Proteomes" id="UP000886501"/>
    </source>
</evidence>
<sequence>MVLRHMHHQEPLTFLEIQNGPKLVLQLQPNPAGQKTLLIVQMMSVGALSMLACRGVTLMTYRSRRICIRDWERSPHRGPATAKFARGA</sequence>
<reference evidence="1" key="1">
    <citation type="submission" date="2019-10" db="EMBL/GenBank/DDBJ databases">
        <authorList>
            <consortium name="DOE Joint Genome Institute"/>
            <person name="Kuo A."/>
            <person name="Miyauchi S."/>
            <person name="Kiss E."/>
            <person name="Drula E."/>
            <person name="Kohler A."/>
            <person name="Sanchez-Garcia M."/>
            <person name="Andreopoulos B."/>
            <person name="Barry K.W."/>
            <person name="Bonito G."/>
            <person name="Buee M."/>
            <person name="Carver A."/>
            <person name="Chen C."/>
            <person name="Cichocki N."/>
            <person name="Clum A."/>
            <person name="Culley D."/>
            <person name="Crous P.W."/>
            <person name="Fauchery L."/>
            <person name="Girlanda M."/>
            <person name="Hayes R."/>
            <person name="Keri Z."/>
            <person name="Labutti K."/>
            <person name="Lipzen A."/>
            <person name="Lombard V."/>
            <person name="Magnuson J."/>
            <person name="Maillard F."/>
            <person name="Morin E."/>
            <person name="Murat C."/>
            <person name="Nolan M."/>
            <person name="Ohm R."/>
            <person name="Pangilinan J."/>
            <person name="Pereira M."/>
            <person name="Perotto S."/>
            <person name="Peter M."/>
            <person name="Riley R."/>
            <person name="Sitrit Y."/>
            <person name="Stielow B."/>
            <person name="Szollosi G."/>
            <person name="Zifcakova L."/>
            <person name="Stursova M."/>
            <person name="Spatafora J.W."/>
            <person name="Tedersoo L."/>
            <person name="Vaario L.-M."/>
            <person name="Yamada A."/>
            <person name="Yan M."/>
            <person name="Wang P."/>
            <person name="Xu J."/>
            <person name="Bruns T."/>
            <person name="Baldrian P."/>
            <person name="Vilgalys R."/>
            <person name="Henrissat B."/>
            <person name="Grigoriev I.V."/>
            <person name="Hibbett D."/>
            <person name="Nagy L.G."/>
            <person name="Martin F.M."/>
        </authorList>
    </citation>
    <scope>NUCLEOTIDE SEQUENCE</scope>
    <source>
        <strain evidence="1">P2</strain>
    </source>
</reference>
<gene>
    <name evidence="1" type="ORF">BDM02DRAFT_3107597</name>
</gene>
<dbReference type="EMBL" id="MU117963">
    <property type="protein sequence ID" value="KAF9653647.1"/>
    <property type="molecule type" value="Genomic_DNA"/>
</dbReference>
<comment type="caution">
    <text evidence="1">The sequence shown here is derived from an EMBL/GenBank/DDBJ whole genome shotgun (WGS) entry which is preliminary data.</text>
</comment>
<accession>A0ACB6ZVS9</accession>
<dbReference type="Proteomes" id="UP000886501">
    <property type="component" value="Unassembled WGS sequence"/>
</dbReference>
<keyword evidence="2" id="KW-1185">Reference proteome</keyword>
<proteinExistence type="predicted"/>
<name>A0ACB6ZVS9_THEGA</name>